<evidence type="ECO:0000313" key="4">
    <source>
        <dbReference type="Proteomes" id="UP000011115"/>
    </source>
</evidence>
<evidence type="ECO:0000259" key="2">
    <source>
        <dbReference type="Pfam" id="PF20167"/>
    </source>
</evidence>
<feature type="region of interest" description="Disordered" evidence="1">
    <location>
        <begin position="218"/>
        <end position="237"/>
    </location>
</feature>
<dbReference type="Pfam" id="PF20167">
    <property type="entry name" value="Transposase_32"/>
    <property type="match status" value="1"/>
</dbReference>
<dbReference type="Proteomes" id="UP000011115">
    <property type="component" value="Unassembled WGS sequence"/>
</dbReference>
<dbReference type="InterPro" id="IPR046796">
    <property type="entry name" value="Transposase_32_dom"/>
</dbReference>
<organism evidence="3 4">
    <name type="scientific">Solanum tuberosum</name>
    <name type="common">Potato</name>
    <dbReference type="NCBI Taxonomy" id="4113"/>
    <lineage>
        <taxon>Eukaryota</taxon>
        <taxon>Viridiplantae</taxon>
        <taxon>Streptophyta</taxon>
        <taxon>Embryophyta</taxon>
        <taxon>Tracheophyta</taxon>
        <taxon>Spermatophyta</taxon>
        <taxon>Magnoliopsida</taxon>
        <taxon>eudicotyledons</taxon>
        <taxon>Gunneridae</taxon>
        <taxon>Pentapetalae</taxon>
        <taxon>asterids</taxon>
        <taxon>lamiids</taxon>
        <taxon>Solanales</taxon>
        <taxon>Solanaceae</taxon>
        <taxon>Solanoideae</taxon>
        <taxon>Solaneae</taxon>
        <taxon>Solanum</taxon>
    </lineage>
</organism>
<dbReference type="EnsemblPlants" id="PGSC0003DMT400085241">
    <property type="protein sequence ID" value="PGSC0003DMT400085241"/>
    <property type="gene ID" value="PGSC0003DMG400034812"/>
</dbReference>
<feature type="domain" description="Putative plant transposon protein" evidence="2">
    <location>
        <begin position="42"/>
        <end position="190"/>
    </location>
</feature>
<accession>M1D924</accession>
<name>M1D924_SOLTU</name>
<dbReference type="HOGENOM" id="CLU_055921_0_0_1"/>
<sequence length="282" mass="31923">MRKGFLIFTLFSLNPPKHPLKPLALNVKIKLEEKAPKACLIEFRWAPLTEAPPNARSTWVREFYAILPTVRWDDPHPVIRIKGVNIPLNATAINEALEVYWATAEGITSTDWSPDAKRLLYLVTRRIRPSSNRTDMTFPRALVFACAIQDIQLNVEAQIISQWKIFYRGNKKAFFLLGLITALCKREGVPLFDVADVLSMDTPLHPLLVRTGYTSRSKRRRTGRASSSKVAVISDDDDPLSGARVEADLEDVRKRMGSAYVNFTPVPPNTALAVEMLRRQLR</sequence>
<dbReference type="PaxDb" id="4113-PGSC0003DMT400085241"/>
<reference evidence="3" key="2">
    <citation type="submission" date="2015-06" db="UniProtKB">
        <authorList>
            <consortium name="EnsemblPlants"/>
        </authorList>
    </citation>
    <scope>IDENTIFICATION</scope>
    <source>
        <strain evidence="3">DM1-3 516 R44</strain>
    </source>
</reference>
<evidence type="ECO:0000256" key="1">
    <source>
        <dbReference type="SAM" id="MobiDB-lite"/>
    </source>
</evidence>
<dbReference type="Gramene" id="PGSC0003DMT400085241">
    <property type="protein sequence ID" value="PGSC0003DMT400085241"/>
    <property type="gene ID" value="PGSC0003DMG400034812"/>
</dbReference>
<protein>
    <recommendedName>
        <fullName evidence="2">Putative plant transposon protein domain-containing protein</fullName>
    </recommendedName>
</protein>
<dbReference type="InParanoid" id="M1D924"/>
<proteinExistence type="predicted"/>
<dbReference type="eggNOG" id="ENOG502R82Y">
    <property type="taxonomic scope" value="Eukaryota"/>
</dbReference>
<evidence type="ECO:0000313" key="3">
    <source>
        <dbReference type="EnsemblPlants" id="PGSC0003DMT400085241"/>
    </source>
</evidence>
<keyword evidence="4" id="KW-1185">Reference proteome</keyword>
<dbReference type="AlphaFoldDB" id="M1D924"/>
<reference evidence="4" key="1">
    <citation type="journal article" date="2011" name="Nature">
        <title>Genome sequence and analysis of the tuber crop potato.</title>
        <authorList>
            <consortium name="The Potato Genome Sequencing Consortium"/>
        </authorList>
    </citation>
    <scope>NUCLEOTIDE SEQUENCE [LARGE SCALE GENOMIC DNA]</scope>
    <source>
        <strain evidence="4">cv. DM1-3 516 R44</strain>
    </source>
</reference>